<gene>
    <name evidence="2" type="ORF">GJV78_18535</name>
</gene>
<organism evidence="2 3">
    <name type="scientific">Intestinirhabdus alba</name>
    <dbReference type="NCBI Taxonomy" id="2899544"/>
    <lineage>
        <taxon>Bacteria</taxon>
        <taxon>Pseudomonadati</taxon>
        <taxon>Pseudomonadota</taxon>
        <taxon>Gammaproteobacteria</taxon>
        <taxon>Enterobacterales</taxon>
        <taxon>Enterobacteriaceae</taxon>
        <taxon>Intestinirhabdus</taxon>
    </lineage>
</organism>
<evidence type="ECO:0000256" key="1">
    <source>
        <dbReference type="SAM" id="SignalP"/>
    </source>
</evidence>
<comment type="caution">
    <text evidence="2">The sequence shown here is derived from an EMBL/GenBank/DDBJ whole genome shotgun (WGS) entry which is preliminary data.</text>
</comment>
<sequence length="172" mass="19102">MIRVLVFMVVCFPSFIALAGSPGGLTTVIIPFTSAEEYKSLVERYFKDYLDGGRPIYCANAEGNSETLTIGNYFINKTLDETLMKSALVNQRSLNRLQKKLLNYRSAAAPQGFDALLTYEVSGNYLIFYGISSDAAEPARKAALYNKDIHDPRALGQAICRVLAAFPVYYDE</sequence>
<proteinExistence type="predicted"/>
<dbReference type="EMBL" id="WMJZ01000032">
    <property type="protein sequence ID" value="MTH48217.1"/>
    <property type="molecule type" value="Genomic_DNA"/>
</dbReference>
<dbReference type="AlphaFoldDB" id="A0A6L6IQK9"/>
<feature type="signal peptide" evidence="1">
    <location>
        <begin position="1"/>
        <end position="19"/>
    </location>
</feature>
<name>A0A6L6IQK9_9ENTR</name>
<reference evidence="2 3" key="1">
    <citation type="submission" date="2019-11" db="EMBL/GenBank/DDBJ databases">
        <title>Escherichia alba sp. nov. isolated from the gut of plastic-eating superworms Zophobas atratus.</title>
        <authorList>
            <person name="Yang Y."/>
        </authorList>
    </citation>
    <scope>NUCLEOTIDE SEQUENCE [LARGE SCALE GENOMIC DNA]</scope>
    <source>
        <strain evidence="3">BIT-B35</strain>
    </source>
</reference>
<dbReference type="Proteomes" id="UP000477739">
    <property type="component" value="Unassembled WGS sequence"/>
</dbReference>
<evidence type="ECO:0000313" key="3">
    <source>
        <dbReference type="Proteomes" id="UP000477739"/>
    </source>
</evidence>
<protein>
    <submittedName>
        <fullName evidence="2">Uncharacterized protein</fullName>
    </submittedName>
</protein>
<feature type="chain" id="PRO_5026700832" evidence="1">
    <location>
        <begin position="20"/>
        <end position="172"/>
    </location>
</feature>
<keyword evidence="3" id="KW-1185">Reference proteome</keyword>
<evidence type="ECO:0000313" key="2">
    <source>
        <dbReference type="EMBL" id="MTH48217.1"/>
    </source>
</evidence>
<dbReference type="RefSeq" id="WP_155109703.1">
    <property type="nucleotide sequence ID" value="NZ_WMJZ01000032.1"/>
</dbReference>
<accession>A0A6L6IQK9</accession>
<keyword evidence="1" id="KW-0732">Signal</keyword>